<sequence length="149" mass="16569">MDVQTENLRLAMNYAEQKQDIIDALDKQIEKEREVFKTTVSANTENTRKLHDLLLKVTQGTWVDADTAALIADLKDLNLHLLRTNRALRGFVSFAGMDTNTLALAIQGQLDASSRPSFTNSCSFFPIVGIRAAEVDLSTLGLDRFLALQ</sequence>
<evidence type="ECO:0000313" key="1">
    <source>
        <dbReference type="EMBL" id="ETL78390.1"/>
    </source>
</evidence>
<accession>W2K1S2</accession>
<dbReference type="Proteomes" id="UP000054423">
    <property type="component" value="Unassembled WGS sequence"/>
</dbReference>
<dbReference type="EMBL" id="KI683309">
    <property type="protein sequence ID" value="ETL78390.1"/>
    <property type="molecule type" value="Genomic_DNA"/>
</dbReference>
<proteinExistence type="predicted"/>
<protein>
    <submittedName>
        <fullName evidence="1">Uncharacterized protein</fullName>
    </submittedName>
</protein>
<organism evidence="1">
    <name type="scientific">Phytophthora nicotianae</name>
    <name type="common">Potato buckeye rot agent</name>
    <name type="synonym">Phytophthora parasitica</name>
    <dbReference type="NCBI Taxonomy" id="4792"/>
    <lineage>
        <taxon>Eukaryota</taxon>
        <taxon>Sar</taxon>
        <taxon>Stramenopiles</taxon>
        <taxon>Oomycota</taxon>
        <taxon>Peronosporomycetes</taxon>
        <taxon>Peronosporales</taxon>
        <taxon>Peronosporaceae</taxon>
        <taxon>Phytophthora</taxon>
    </lineage>
</organism>
<gene>
    <name evidence="1" type="ORF">L917_20797</name>
</gene>
<dbReference type="VEuPathDB" id="FungiDB:PPTG_06385"/>
<dbReference type="OrthoDB" id="125470at2759"/>
<dbReference type="AlphaFoldDB" id="W2K1S2"/>
<reference evidence="1" key="1">
    <citation type="submission" date="2013-11" db="EMBL/GenBank/DDBJ databases">
        <title>The Genome Sequence of Phytophthora parasitica CHvinca01.</title>
        <authorList>
            <consortium name="The Broad Institute Genomics Platform"/>
            <person name="Russ C."/>
            <person name="Tyler B."/>
            <person name="Panabieres F."/>
            <person name="Shan W."/>
            <person name="Tripathy S."/>
            <person name="Grunwald N."/>
            <person name="Machado M."/>
            <person name="Johnson C.S."/>
            <person name="Arredondo F."/>
            <person name="Hong C."/>
            <person name="Coffey M."/>
            <person name="Young S.K."/>
            <person name="Zeng Q."/>
            <person name="Gargeya S."/>
            <person name="Fitzgerald M."/>
            <person name="Abouelleil A."/>
            <person name="Alvarado L."/>
            <person name="Chapman S.B."/>
            <person name="Gainer-Dewar J."/>
            <person name="Goldberg J."/>
            <person name="Griggs A."/>
            <person name="Gujja S."/>
            <person name="Hansen M."/>
            <person name="Howarth C."/>
            <person name="Imamovic A."/>
            <person name="Ireland A."/>
            <person name="Larimer J."/>
            <person name="McCowan C."/>
            <person name="Murphy C."/>
            <person name="Pearson M."/>
            <person name="Poon T.W."/>
            <person name="Priest M."/>
            <person name="Roberts A."/>
            <person name="Saif S."/>
            <person name="Shea T."/>
            <person name="Sykes S."/>
            <person name="Wortman J."/>
            <person name="Nusbaum C."/>
            <person name="Birren B."/>
        </authorList>
    </citation>
    <scope>NUCLEOTIDE SEQUENCE [LARGE SCALE GENOMIC DNA]</scope>
    <source>
        <strain evidence="1">CHvinca01</strain>
    </source>
</reference>
<name>W2K1S2_PHYNI</name>